<keyword evidence="2" id="KW-0808">Transferase</keyword>
<dbReference type="STRING" id="27342.A0A0H2R5Q6"/>
<dbReference type="SUPFAM" id="SSF56112">
    <property type="entry name" value="Protein kinase-like (PK-like)"/>
    <property type="match status" value="1"/>
</dbReference>
<reference evidence="2 3" key="1">
    <citation type="submission" date="2015-04" db="EMBL/GenBank/DDBJ databases">
        <title>Complete genome sequence of Schizopora paradoxa KUC8140, a cosmopolitan wood degrader in East Asia.</title>
        <authorList>
            <consortium name="DOE Joint Genome Institute"/>
            <person name="Min B."/>
            <person name="Park H."/>
            <person name="Jang Y."/>
            <person name="Kim J.-J."/>
            <person name="Kim K.H."/>
            <person name="Pangilinan J."/>
            <person name="Lipzen A."/>
            <person name="Riley R."/>
            <person name="Grigoriev I.V."/>
            <person name="Spatafora J.W."/>
            <person name="Choi I.-G."/>
        </authorList>
    </citation>
    <scope>NUCLEOTIDE SEQUENCE [LARGE SCALE GENOMIC DNA]</scope>
    <source>
        <strain evidence="2 3">KUC8140</strain>
    </source>
</reference>
<keyword evidence="2" id="KW-0418">Kinase</keyword>
<dbReference type="InParanoid" id="A0A0H2R5Q6"/>
<dbReference type="InterPro" id="IPR011009">
    <property type="entry name" value="Kinase-like_dom_sf"/>
</dbReference>
<dbReference type="GO" id="GO:0004674">
    <property type="term" value="F:protein serine/threonine kinase activity"/>
    <property type="evidence" value="ECO:0007669"/>
    <property type="project" value="TreeGrafter"/>
</dbReference>
<dbReference type="InterPro" id="IPR000719">
    <property type="entry name" value="Prot_kinase_dom"/>
</dbReference>
<dbReference type="InterPro" id="IPR051681">
    <property type="entry name" value="Ser/Thr_Kinases-Pseudokinases"/>
</dbReference>
<dbReference type="GO" id="GO:0005524">
    <property type="term" value="F:ATP binding"/>
    <property type="evidence" value="ECO:0007669"/>
    <property type="project" value="InterPro"/>
</dbReference>
<sequence>MLSRQIFGLERPESPSERLLSRILNKLIHLDLSDDVTVDNRSVPAQGGYADVYIGQSRRYGRKVAVKRLRLHVGGNWDVVKNFAKEIRIWSELNHKNVLPLLGYMIEGNYMSLVSEWMERGSLRSCMPKLSTRDLFIMSIGIADGLAYLHSRNVIHSDLKTDNVLVSLDGTPLLTDFGVSRLESSSTTGYNTETVRGSTRWLSFEFFEISDDDLPPPTHNEKTDVWSLGMTILELITGDVPYASIKNDLRVMFTIVKGLLPSEPTYTGSPSDISLKRYMWSICQVCWTKNPAQRPSAATILGKMERYRRDNFAVSSYRYELRSSSSNSLPAKPVTRCLVLDHTATFL</sequence>
<accession>A0A0H2R5Q6</accession>
<dbReference type="Gene3D" id="1.10.510.10">
    <property type="entry name" value="Transferase(Phosphotransferase) domain 1"/>
    <property type="match status" value="1"/>
</dbReference>
<dbReference type="PROSITE" id="PS00108">
    <property type="entry name" value="PROTEIN_KINASE_ST"/>
    <property type="match status" value="1"/>
</dbReference>
<gene>
    <name evidence="2" type="ORF">SCHPADRAFT_837071</name>
</gene>
<keyword evidence="3" id="KW-1185">Reference proteome</keyword>
<evidence type="ECO:0000313" key="2">
    <source>
        <dbReference type="EMBL" id="KLO07120.1"/>
    </source>
</evidence>
<dbReference type="PANTHER" id="PTHR44329">
    <property type="entry name" value="SERINE/THREONINE-PROTEIN KINASE TNNI3K-RELATED"/>
    <property type="match status" value="1"/>
</dbReference>
<dbReference type="PROSITE" id="PS50011">
    <property type="entry name" value="PROTEIN_KINASE_DOM"/>
    <property type="match status" value="1"/>
</dbReference>
<dbReference type="PANTHER" id="PTHR44329:SF214">
    <property type="entry name" value="PROTEIN KINASE DOMAIN-CONTAINING PROTEIN"/>
    <property type="match status" value="1"/>
</dbReference>
<proteinExistence type="predicted"/>
<dbReference type="AlphaFoldDB" id="A0A0H2R5Q6"/>
<feature type="domain" description="Protein kinase" evidence="1">
    <location>
        <begin position="38"/>
        <end position="307"/>
    </location>
</feature>
<dbReference type="OrthoDB" id="346907at2759"/>
<organism evidence="2 3">
    <name type="scientific">Schizopora paradoxa</name>
    <dbReference type="NCBI Taxonomy" id="27342"/>
    <lineage>
        <taxon>Eukaryota</taxon>
        <taxon>Fungi</taxon>
        <taxon>Dikarya</taxon>
        <taxon>Basidiomycota</taxon>
        <taxon>Agaricomycotina</taxon>
        <taxon>Agaricomycetes</taxon>
        <taxon>Hymenochaetales</taxon>
        <taxon>Schizoporaceae</taxon>
        <taxon>Schizopora</taxon>
    </lineage>
</organism>
<name>A0A0H2R5Q6_9AGAM</name>
<dbReference type="Proteomes" id="UP000053477">
    <property type="component" value="Unassembled WGS sequence"/>
</dbReference>
<dbReference type="EMBL" id="KQ086159">
    <property type="protein sequence ID" value="KLO07120.1"/>
    <property type="molecule type" value="Genomic_DNA"/>
</dbReference>
<dbReference type="SMART" id="SM00220">
    <property type="entry name" value="S_TKc"/>
    <property type="match status" value="1"/>
</dbReference>
<evidence type="ECO:0000259" key="1">
    <source>
        <dbReference type="PROSITE" id="PS50011"/>
    </source>
</evidence>
<dbReference type="Pfam" id="PF00069">
    <property type="entry name" value="Pkinase"/>
    <property type="match status" value="1"/>
</dbReference>
<dbReference type="InterPro" id="IPR008271">
    <property type="entry name" value="Ser/Thr_kinase_AS"/>
</dbReference>
<protein>
    <submittedName>
        <fullName evidence="2">Kinase-like protein</fullName>
    </submittedName>
</protein>
<evidence type="ECO:0000313" key="3">
    <source>
        <dbReference type="Proteomes" id="UP000053477"/>
    </source>
</evidence>